<dbReference type="Proteomes" id="UP001236014">
    <property type="component" value="Chromosome"/>
</dbReference>
<dbReference type="PROSITE" id="PS50977">
    <property type="entry name" value="HTH_TETR_2"/>
    <property type="match status" value="1"/>
</dbReference>
<dbReference type="SUPFAM" id="SSF46689">
    <property type="entry name" value="Homeodomain-like"/>
    <property type="match status" value="1"/>
</dbReference>
<dbReference type="InterPro" id="IPR036271">
    <property type="entry name" value="Tet_transcr_reg_TetR-rel_C_sf"/>
</dbReference>
<dbReference type="AlphaFoldDB" id="A0A9Y2IC45"/>
<dbReference type="RefSeq" id="WP_285966532.1">
    <property type="nucleotide sequence ID" value="NZ_CP127294.1"/>
</dbReference>
<evidence type="ECO:0000256" key="4">
    <source>
        <dbReference type="ARBA" id="ARBA00023163"/>
    </source>
</evidence>
<evidence type="ECO:0000313" key="7">
    <source>
        <dbReference type="EMBL" id="WIX75768.1"/>
    </source>
</evidence>
<evidence type="ECO:0000256" key="5">
    <source>
        <dbReference type="PROSITE-ProRule" id="PRU00335"/>
    </source>
</evidence>
<dbReference type="PANTHER" id="PTHR30055">
    <property type="entry name" value="HTH-TYPE TRANSCRIPTIONAL REGULATOR RUTR"/>
    <property type="match status" value="1"/>
</dbReference>
<evidence type="ECO:0000256" key="3">
    <source>
        <dbReference type="ARBA" id="ARBA00023125"/>
    </source>
</evidence>
<keyword evidence="3 5" id="KW-0238">DNA-binding</keyword>
<keyword evidence="8" id="KW-1185">Reference proteome</keyword>
<dbReference type="GO" id="GO:0000976">
    <property type="term" value="F:transcription cis-regulatory region binding"/>
    <property type="evidence" value="ECO:0007669"/>
    <property type="project" value="TreeGrafter"/>
</dbReference>
<dbReference type="GO" id="GO:0003700">
    <property type="term" value="F:DNA-binding transcription factor activity"/>
    <property type="evidence" value="ECO:0007669"/>
    <property type="project" value="TreeGrafter"/>
</dbReference>
<protein>
    <submittedName>
        <fullName evidence="7">TetR/AcrR family transcriptional regulator</fullName>
    </submittedName>
</protein>
<keyword evidence="1" id="KW-0678">Repressor</keyword>
<evidence type="ECO:0000313" key="8">
    <source>
        <dbReference type="Proteomes" id="UP001236014"/>
    </source>
</evidence>
<evidence type="ECO:0000256" key="1">
    <source>
        <dbReference type="ARBA" id="ARBA00022491"/>
    </source>
</evidence>
<dbReference type="SUPFAM" id="SSF48498">
    <property type="entry name" value="Tetracyclin repressor-like, C-terminal domain"/>
    <property type="match status" value="1"/>
</dbReference>
<dbReference type="InterPro" id="IPR009057">
    <property type="entry name" value="Homeodomain-like_sf"/>
</dbReference>
<sequence length="193" mass="21627">MSERATDYVTPIVEIAASLFARKGYHGTSMRDIGREVGVHAGSLYVHIQGKEDLLEAIVHSIMERSERDMEEILAAGGTATEQLRQVAARDLKLIGENKEFATVFFHEWRNLSEPRQQAVIASRDRWETGLRSIITQGIEAGEFREADPRIAGIALTSILNWAYVWYSPDGSLTTDELADRFADLLIEGLRAH</sequence>
<dbReference type="Pfam" id="PF17932">
    <property type="entry name" value="TetR_C_24"/>
    <property type="match status" value="1"/>
</dbReference>
<proteinExistence type="predicted"/>
<name>A0A9Y2IC45_9PSEU</name>
<gene>
    <name evidence="7" type="ORF">QRX50_30345</name>
</gene>
<evidence type="ECO:0000259" key="6">
    <source>
        <dbReference type="PROSITE" id="PS50977"/>
    </source>
</evidence>
<dbReference type="InterPro" id="IPR050109">
    <property type="entry name" value="HTH-type_TetR-like_transc_reg"/>
</dbReference>
<feature type="domain" description="HTH tetR-type" evidence="6">
    <location>
        <begin position="6"/>
        <end position="66"/>
    </location>
</feature>
<keyword evidence="4" id="KW-0804">Transcription</keyword>
<dbReference type="Gene3D" id="1.10.357.10">
    <property type="entry name" value="Tetracycline Repressor, domain 2"/>
    <property type="match status" value="1"/>
</dbReference>
<dbReference type="EMBL" id="CP127294">
    <property type="protein sequence ID" value="WIX75768.1"/>
    <property type="molecule type" value="Genomic_DNA"/>
</dbReference>
<dbReference type="InterPro" id="IPR041490">
    <property type="entry name" value="KstR2_TetR_C"/>
</dbReference>
<accession>A0A9Y2IC45</accession>
<keyword evidence="2" id="KW-0805">Transcription regulation</keyword>
<dbReference type="PANTHER" id="PTHR30055:SF175">
    <property type="entry name" value="HTH-TYPE TRANSCRIPTIONAL REPRESSOR KSTR2"/>
    <property type="match status" value="1"/>
</dbReference>
<feature type="DNA-binding region" description="H-T-H motif" evidence="5">
    <location>
        <begin position="29"/>
        <end position="48"/>
    </location>
</feature>
<organism evidence="7 8">
    <name type="scientific">Amycolatopsis carbonis</name>
    <dbReference type="NCBI Taxonomy" id="715471"/>
    <lineage>
        <taxon>Bacteria</taxon>
        <taxon>Bacillati</taxon>
        <taxon>Actinomycetota</taxon>
        <taxon>Actinomycetes</taxon>
        <taxon>Pseudonocardiales</taxon>
        <taxon>Pseudonocardiaceae</taxon>
        <taxon>Amycolatopsis</taxon>
    </lineage>
</organism>
<dbReference type="Pfam" id="PF00440">
    <property type="entry name" value="TetR_N"/>
    <property type="match status" value="1"/>
</dbReference>
<reference evidence="7 8" key="1">
    <citation type="submission" date="2023-06" db="EMBL/GenBank/DDBJ databases">
        <authorList>
            <person name="Oyuntsetseg B."/>
            <person name="Kim S.B."/>
        </authorList>
    </citation>
    <scope>NUCLEOTIDE SEQUENCE [LARGE SCALE GENOMIC DNA]</scope>
    <source>
        <strain evidence="7 8">2-15</strain>
    </source>
</reference>
<dbReference type="Gene3D" id="1.10.10.60">
    <property type="entry name" value="Homeodomain-like"/>
    <property type="match status" value="1"/>
</dbReference>
<dbReference type="KEGG" id="acab:QRX50_30345"/>
<dbReference type="PRINTS" id="PR00455">
    <property type="entry name" value="HTHTETR"/>
</dbReference>
<dbReference type="InterPro" id="IPR001647">
    <property type="entry name" value="HTH_TetR"/>
</dbReference>
<evidence type="ECO:0000256" key="2">
    <source>
        <dbReference type="ARBA" id="ARBA00023015"/>
    </source>
</evidence>